<dbReference type="PANTHER" id="PTHR36365:SF1">
    <property type="entry name" value="OS05G0500400 PROTEIN"/>
    <property type="match status" value="1"/>
</dbReference>
<evidence type="ECO:0000259" key="1">
    <source>
        <dbReference type="Pfam" id="PF09353"/>
    </source>
</evidence>
<reference evidence="2 3" key="1">
    <citation type="journal article" date="2013" name="BMC Genomics">
        <title>The miniature genome of a carnivorous plant Genlisea aurea contains a low number of genes and short non-coding sequences.</title>
        <authorList>
            <person name="Leushkin E.V."/>
            <person name="Sutormin R.A."/>
            <person name="Nabieva E.R."/>
            <person name="Penin A.A."/>
            <person name="Kondrashov A.S."/>
            <person name="Logacheva M.D."/>
        </authorList>
    </citation>
    <scope>NUCLEOTIDE SEQUENCE [LARGE SCALE GENOMIC DNA]</scope>
</reference>
<gene>
    <name evidence="2" type="ORF">M569_09015</name>
</gene>
<dbReference type="OrthoDB" id="515480at2759"/>
<dbReference type="Proteomes" id="UP000015453">
    <property type="component" value="Unassembled WGS sequence"/>
</dbReference>
<sequence length="257" mass="28792">CSISRIPTKPPTTKEEAILQAKNSLLSTLAKPLQNPKLTGKFKKLKQPRYRVEIPVIDDSVSSLSELALQVFDEMPVRKKAKILLLWPNGESTQTASNATGILNMDLSSWVLDKGVISPDLAVFLSPKASQLEIIKTVSDSLYPKPLVIFNPQWSFEEESDLGEMGRFVGSFQVVYSFMGLEVRGVVSKRRGVIFKHGNEMWDVFVEEEGDKEMRLVSSFKTRPSMGEVENVLYNLMAMNSPITKSAKFFKDLVSNV</sequence>
<dbReference type="GO" id="GO:0009507">
    <property type="term" value="C:chloroplast"/>
    <property type="evidence" value="ECO:0007669"/>
    <property type="project" value="TreeGrafter"/>
</dbReference>
<feature type="non-terminal residue" evidence="2">
    <location>
        <position position="257"/>
    </location>
</feature>
<feature type="domain" description="DUF1995" evidence="1">
    <location>
        <begin position="11"/>
        <end position="231"/>
    </location>
</feature>
<protein>
    <recommendedName>
        <fullName evidence="1">DUF1995 domain-containing protein</fullName>
    </recommendedName>
</protein>
<comment type="caution">
    <text evidence="2">The sequence shown here is derived from an EMBL/GenBank/DDBJ whole genome shotgun (WGS) entry which is preliminary data.</text>
</comment>
<name>S8DRL9_9LAMI</name>
<dbReference type="Pfam" id="PF09353">
    <property type="entry name" value="DUF1995"/>
    <property type="match status" value="1"/>
</dbReference>
<dbReference type="AlphaFoldDB" id="S8DRL9"/>
<dbReference type="PANTHER" id="PTHR36365">
    <property type="entry name" value="OS05G0500400 PROTEIN"/>
    <property type="match status" value="1"/>
</dbReference>
<evidence type="ECO:0000313" key="2">
    <source>
        <dbReference type="EMBL" id="EPS65763.1"/>
    </source>
</evidence>
<dbReference type="InterPro" id="IPR018962">
    <property type="entry name" value="DUF1995"/>
</dbReference>
<keyword evidence="3" id="KW-1185">Reference proteome</keyword>
<proteinExistence type="predicted"/>
<organism evidence="2 3">
    <name type="scientific">Genlisea aurea</name>
    <dbReference type="NCBI Taxonomy" id="192259"/>
    <lineage>
        <taxon>Eukaryota</taxon>
        <taxon>Viridiplantae</taxon>
        <taxon>Streptophyta</taxon>
        <taxon>Embryophyta</taxon>
        <taxon>Tracheophyta</taxon>
        <taxon>Spermatophyta</taxon>
        <taxon>Magnoliopsida</taxon>
        <taxon>eudicotyledons</taxon>
        <taxon>Gunneridae</taxon>
        <taxon>Pentapetalae</taxon>
        <taxon>asterids</taxon>
        <taxon>lamiids</taxon>
        <taxon>Lamiales</taxon>
        <taxon>Lentibulariaceae</taxon>
        <taxon>Genlisea</taxon>
    </lineage>
</organism>
<feature type="non-terminal residue" evidence="2">
    <location>
        <position position="1"/>
    </location>
</feature>
<accession>S8DRL9</accession>
<dbReference type="EMBL" id="AUSU01004053">
    <property type="protein sequence ID" value="EPS65763.1"/>
    <property type="molecule type" value="Genomic_DNA"/>
</dbReference>
<evidence type="ECO:0000313" key="3">
    <source>
        <dbReference type="Proteomes" id="UP000015453"/>
    </source>
</evidence>